<protein>
    <submittedName>
        <fullName evidence="2">Uncharacterized protein</fullName>
    </submittedName>
</protein>
<dbReference type="InterPro" id="IPR024079">
    <property type="entry name" value="MetalloPept_cat_dom_sf"/>
</dbReference>
<dbReference type="Gene3D" id="3.40.390.10">
    <property type="entry name" value="Collagenase (Catalytic Domain)"/>
    <property type="match status" value="1"/>
</dbReference>
<proteinExistence type="predicted"/>
<dbReference type="EMBL" id="JACIJS010000013">
    <property type="protein sequence ID" value="MBB5517142.1"/>
    <property type="molecule type" value="Genomic_DNA"/>
</dbReference>
<comment type="caution">
    <text evidence="2">The sequence shown here is derived from an EMBL/GenBank/DDBJ whole genome shotgun (WGS) entry which is preliminary data.</text>
</comment>
<name>A0A840WTY6_9RHOB</name>
<organism evidence="2 3">
    <name type="scientific">Rubricella aquisinus</name>
    <dbReference type="NCBI Taxonomy" id="2028108"/>
    <lineage>
        <taxon>Bacteria</taxon>
        <taxon>Pseudomonadati</taxon>
        <taxon>Pseudomonadota</taxon>
        <taxon>Alphaproteobacteria</taxon>
        <taxon>Rhodobacterales</taxon>
        <taxon>Paracoccaceae</taxon>
        <taxon>Rubricella</taxon>
    </lineage>
</organism>
<evidence type="ECO:0000256" key="1">
    <source>
        <dbReference type="SAM" id="MobiDB-lite"/>
    </source>
</evidence>
<dbReference type="Proteomes" id="UP000553766">
    <property type="component" value="Unassembled WGS sequence"/>
</dbReference>
<feature type="compositionally biased region" description="Polar residues" evidence="1">
    <location>
        <begin position="226"/>
        <end position="245"/>
    </location>
</feature>
<dbReference type="GO" id="GO:0008237">
    <property type="term" value="F:metallopeptidase activity"/>
    <property type="evidence" value="ECO:0007669"/>
    <property type="project" value="InterPro"/>
</dbReference>
<dbReference type="AlphaFoldDB" id="A0A840WTY6"/>
<gene>
    <name evidence="2" type="ORF">FHS89_003188</name>
</gene>
<reference evidence="2 3" key="1">
    <citation type="submission" date="2020-08" db="EMBL/GenBank/DDBJ databases">
        <title>Genomic Encyclopedia of Type Strains, Phase IV (KMG-IV): sequencing the most valuable type-strain genomes for metagenomic binning, comparative biology and taxonomic classification.</title>
        <authorList>
            <person name="Goeker M."/>
        </authorList>
    </citation>
    <scope>NUCLEOTIDE SEQUENCE [LARGE SCALE GENOMIC DNA]</scope>
    <source>
        <strain evidence="2 3">DSM 103377</strain>
    </source>
</reference>
<feature type="region of interest" description="Disordered" evidence="1">
    <location>
        <begin position="217"/>
        <end position="299"/>
    </location>
</feature>
<sequence>MANQNYLPLIEIEWQGTSAAEYPTLEADVTLAANVAFRAVRAAGQSALKMIQHHGPDWAKNIPKAEADLYQQFFGPDDPDSYNIDVQTVFRAMDAAFHSKLIFVANKEHMTSHGVTIKGLSGDTTGKIEIWGDFMEAPLDGADECRFGIIIRELSMNVAPEIVKKLGDGRKLSDVLKVSASNPRAARALGVTYQYYCEKGVHDDVFPFMVRTQSSSGYTSGDPDQLSKTGQGSSNFACAPNTSKVSGAPKRSDARHWVHSNAIDPKSGWLPENGRSRWISIPPSPSKDDAAKDASGDRNDQRLVVSHIGVSKWHDNTLLPVKMRIATTDGAELCFLTDETEPNGRPIYKTIATIDHGTPGKWQEIDLTDATGVQAGSNTLHIFFDHGTSDAALRLEVEYTD</sequence>
<evidence type="ECO:0000313" key="3">
    <source>
        <dbReference type="Proteomes" id="UP000553766"/>
    </source>
</evidence>
<feature type="compositionally biased region" description="Basic and acidic residues" evidence="1">
    <location>
        <begin position="286"/>
        <end position="299"/>
    </location>
</feature>
<accession>A0A840WTY6</accession>
<evidence type="ECO:0000313" key="2">
    <source>
        <dbReference type="EMBL" id="MBB5517142.1"/>
    </source>
</evidence>
<dbReference type="RefSeq" id="WP_184013099.1">
    <property type="nucleotide sequence ID" value="NZ_JACIJS010000013.1"/>
</dbReference>
<keyword evidence="3" id="KW-1185">Reference proteome</keyword>